<keyword evidence="5" id="KW-0812">Transmembrane</keyword>
<dbReference type="CDD" id="cd06225">
    <property type="entry name" value="HAMP"/>
    <property type="match status" value="1"/>
</dbReference>
<feature type="coiled-coil region" evidence="4">
    <location>
        <begin position="191"/>
        <end position="228"/>
    </location>
</feature>
<evidence type="ECO:0000256" key="5">
    <source>
        <dbReference type="SAM" id="Phobius"/>
    </source>
</evidence>
<name>M1NA73_DESSD</name>
<evidence type="ECO:0000256" key="1">
    <source>
        <dbReference type="ARBA" id="ARBA00023224"/>
    </source>
</evidence>
<dbReference type="InterPro" id="IPR003660">
    <property type="entry name" value="HAMP_dom"/>
</dbReference>
<keyword evidence="5" id="KW-1133">Transmembrane helix</keyword>
<keyword evidence="1 3" id="KW-0807">Transducer</keyword>
<evidence type="ECO:0000313" key="8">
    <source>
        <dbReference type="EMBL" id="AGF76754.1"/>
    </source>
</evidence>
<protein>
    <submittedName>
        <fullName evidence="8">Methyl-accepting chemotaxis protein</fullName>
    </submittedName>
</protein>
<dbReference type="PROSITE" id="PS50885">
    <property type="entry name" value="HAMP"/>
    <property type="match status" value="1"/>
</dbReference>
<keyword evidence="9" id="KW-1185">Reference proteome</keyword>
<dbReference type="SMART" id="SM00283">
    <property type="entry name" value="MA"/>
    <property type="match status" value="1"/>
</dbReference>
<keyword evidence="5" id="KW-0472">Membrane</keyword>
<dbReference type="eggNOG" id="COG0840">
    <property type="taxonomic scope" value="Bacteria"/>
</dbReference>
<evidence type="ECO:0000313" key="9">
    <source>
        <dbReference type="Proteomes" id="UP000011721"/>
    </source>
</evidence>
<dbReference type="Proteomes" id="UP000011721">
    <property type="component" value="Chromosome"/>
</dbReference>
<evidence type="ECO:0000259" key="6">
    <source>
        <dbReference type="PROSITE" id="PS50111"/>
    </source>
</evidence>
<reference evidence="9" key="1">
    <citation type="journal article" date="2013" name="Stand. Genomic Sci.">
        <title>Complete genome sequence of Desulfocapsa sulfexigens, a marine deltaproteobacterium specialized in disproportionating inorganic sulfur compounds.</title>
        <authorList>
            <person name="Finster K.W."/>
            <person name="Kjeldsen K.U."/>
            <person name="Kube M."/>
            <person name="Reinhardt R."/>
            <person name="Mussmann M."/>
            <person name="Amann R."/>
            <person name="Schreiber L."/>
        </authorList>
    </citation>
    <scope>NUCLEOTIDE SEQUENCE [LARGE SCALE GENOMIC DNA]</scope>
    <source>
        <strain evidence="9">DSM 10523 / SB164P1</strain>
    </source>
</reference>
<feature type="domain" description="HAMP" evidence="7">
    <location>
        <begin position="401"/>
        <end position="453"/>
    </location>
</feature>
<dbReference type="InterPro" id="IPR004089">
    <property type="entry name" value="MCPsignal_dom"/>
</dbReference>
<dbReference type="Pfam" id="PF00015">
    <property type="entry name" value="MCPsignal"/>
    <property type="match status" value="1"/>
</dbReference>
<feature type="coiled-coil region" evidence="4">
    <location>
        <begin position="81"/>
        <end position="108"/>
    </location>
</feature>
<dbReference type="PROSITE" id="PS50111">
    <property type="entry name" value="CHEMOTAXIS_TRANSDUC_2"/>
    <property type="match status" value="1"/>
</dbReference>
<feature type="domain" description="Methyl-accepting transducer" evidence="6">
    <location>
        <begin position="465"/>
        <end position="708"/>
    </location>
</feature>
<comment type="similarity">
    <text evidence="2">Belongs to the methyl-accepting chemotaxis (MCP) protein family.</text>
</comment>
<sequence>MKWSNLKLSAKFGLIFGSAFISFILVLLFYQRTVTQTTGGFKDLITTEVAIASHATAINGSMQQARRLEKEFLLSKDLLYKENLLETLKGLKDEAARIKDLARDTESNTATLATEILSQVTIYQQAFEKLVSSQMTNGLDSNSGLQGEFKALALQVAKNLKKHQVSDSYLALLQMRRFEKEYVRTKSERHMAKLLESIDTYETSLDTLEDEEDLYDDQIEKLSAYQEAVNNYAQSPDESTLRELQTTAVDLEAGLNHLYVPNARIQLLLLRLTEKNYIITRMKKYGVATLEAAETIQDIFDESNADPKYIEIINADLTAYSETFSALMANDVQIVEALLVMSGAAKKVEPLVAEIMDQANQGKEAQITSTSAKAQKMGMLAISIGLCVVLISGIFTFFTIRSIVAELKRGVDFAKQMSLGDFTTTLTINRRDEIGTLGEALNNMVSGIREMFTEISQGVAHLSSSSDELSTISHQMSDGAELSSQKSNSVAAAAEEMSVNMDSVTLASENATNNVNMIAAAVEEMNVTAQDIARQTEKGQKISHDATKRINISSGMIEQLGQDIFEINKVTEAINEISDQTNLLALNATIEAARAGDAGKGFAVVANEIKELAKQTSAATQEIKQHIESIQGSTGKTVDEIKGVAAVVAEVDTIVSSIALSMEEQTATNQEVAGNIAEVSEGMVEVNENVGQSSLVAGETAKDIAEVSRIAQEIMANGNKVNLSAGDLASLASKLKKLMQRYKL</sequence>
<dbReference type="InterPro" id="IPR032255">
    <property type="entry name" value="HBM"/>
</dbReference>
<dbReference type="OrthoDB" id="5419809at2"/>
<dbReference type="EMBL" id="CP003985">
    <property type="protein sequence ID" value="AGF76754.1"/>
    <property type="molecule type" value="Genomic_DNA"/>
</dbReference>
<dbReference type="Pfam" id="PF00672">
    <property type="entry name" value="HAMP"/>
    <property type="match status" value="1"/>
</dbReference>
<dbReference type="KEGG" id="dsf:UWK_00167"/>
<evidence type="ECO:0000256" key="4">
    <source>
        <dbReference type="SAM" id="Coils"/>
    </source>
</evidence>
<dbReference type="STRING" id="1167006.UWK_00167"/>
<gene>
    <name evidence="8" type="ordered locus">UWK_00167</name>
</gene>
<dbReference type="SUPFAM" id="SSF58104">
    <property type="entry name" value="Methyl-accepting chemotaxis protein (MCP) signaling domain"/>
    <property type="match status" value="1"/>
</dbReference>
<feature type="transmembrane region" description="Helical" evidence="5">
    <location>
        <begin position="377"/>
        <end position="400"/>
    </location>
</feature>
<evidence type="ECO:0000259" key="7">
    <source>
        <dbReference type="PROSITE" id="PS50885"/>
    </source>
</evidence>
<dbReference type="Gene3D" id="1.10.287.950">
    <property type="entry name" value="Methyl-accepting chemotaxis protein"/>
    <property type="match status" value="1"/>
</dbReference>
<dbReference type="RefSeq" id="WP_015402453.1">
    <property type="nucleotide sequence ID" value="NC_020304.1"/>
</dbReference>
<dbReference type="PANTHER" id="PTHR32089">
    <property type="entry name" value="METHYL-ACCEPTING CHEMOTAXIS PROTEIN MCPB"/>
    <property type="match status" value="1"/>
</dbReference>
<proteinExistence type="inferred from homology"/>
<evidence type="ECO:0000256" key="2">
    <source>
        <dbReference type="ARBA" id="ARBA00029447"/>
    </source>
</evidence>
<dbReference type="GO" id="GO:0016020">
    <property type="term" value="C:membrane"/>
    <property type="evidence" value="ECO:0007669"/>
    <property type="project" value="InterPro"/>
</dbReference>
<dbReference type="GO" id="GO:0007165">
    <property type="term" value="P:signal transduction"/>
    <property type="evidence" value="ECO:0007669"/>
    <property type="project" value="UniProtKB-KW"/>
</dbReference>
<keyword evidence="4" id="KW-0175">Coiled coil</keyword>
<dbReference type="AlphaFoldDB" id="M1NA73"/>
<evidence type="ECO:0000256" key="3">
    <source>
        <dbReference type="PROSITE-ProRule" id="PRU00284"/>
    </source>
</evidence>
<feature type="transmembrane region" description="Helical" evidence="5">
    <location>
        <begin position="12"/>
        <end position="30"/>
    </location>
</feature>
<dbReference type="SMART" id="SM01358">
    <property type="entry name" value="HBM"/>
    <property type="match status" value="1"/>
</dbReference>
<dbReference type="PANTHER" id="PTHR32089:SF112">
    <property type="entry name" value="LYSOZYME-LIKE PROTEIN-RELATED"/>
    <property type="match status" value="1"/>
</dbReference>
<dbReference type="SMART" id="SM00304">
    <property type="entry name" value="HAMP"/>
    <property type="match status" value="2"/>
</dbReference>
<dbReference type="HOGENOM" id="CLU_000445_107_27_7"/>
<accession>M1NA73</accession>
<organism evidence="8 9">
    <name type="scientific">Desulfocapsa sulfexigens (strain DSM 10523 / SB164P1)</name>
    <dbReference type="NCBI Taxonomy" id="1167006"/>
    <lineage>
        <taxon>Bacteria</taxon>
        <taxon>Pseudomonadati</taxon>
        <taxon>Thermodesulfobacteriota</taxon>
        <taxon>Desulfobulbia</taxon>
        <taxon>Desulfobulbales</taxon>
        <taxon>Desulfocapsaceae</taxon>
        <taxon>Desulfocapsa</taxon>
    </lineage>
</organism>